<gene>
    <name evidence="1" type="ORF">A0H81_01383</name>
</gene>
<reference evidence="1 2" key="1">
    <citation type="submission" date="2016-03" db="EMBL/GenBank/DDBJ databases">
        <title>Whole genome sequencing of Grifola frondosa 9006-11.</title>
        <authorList>
            <person name="Min B."/>
            <person name="Park H."/>
            <person name="Kim J.-G."/>
            <person name="Cho H."/>
            <person name="Oh Y.-L."/>
            <person name="Kong W.-S."/>
            <person name="Choi I.-G."/>
        </authorList>
    </citation>
    <scope>NUCLEOTIDE SEQUENCE [LARGE SCALE GENOMIC DNA]</scope>
    <source>
        <strain evidence="1 2">9006-11</strain>
    </source>
</reference>
<name>A0A1C7MUF8_GRIFR</name>
<protein>
    <submittedName>
        <fullName evidence="1">Uncharacterized protein</fullName>
    </submittedName>
</protein>
<dbReference type="EMBL" id="LUGG01000001">
    <property type="protein sequence ID" value="OBZ80066.1"/>
    <property type="molecule type" value="Genomic_DNA"/>
</dbReference>
<comment type="caution">
    <text evidence="1">The sequence shown here is derived from an EMBL/GenBank/DDBJ whole genome shotgun (WGS) entry which is preliminary data.</text>
</comment>
<accession>A0A1C7MUF8</accession>
<dbReference type="AlphaFoldDB" id="A0A1C7MUF8"/>
<keyword evidence="2" id="KW-1185">Reference proteome</keyword>
<evidence type="ECO:0000313" key="1">
    <source>
        <dbReference type="EMBL" id="OBZ80066.1"/>
    </source>
</evidence>
<organism evidence="1 2">
    <name type="scientific">Grifola frondosa</name>
    <name type="common">Maitake</name>
    <name type="synonym">Polyporus frondosus</name>
    <dbReference type="NCBI Taxonomy" id="5627"/>
    <lineage>
        <taxon>Eukaryota</taxon>
        <taxon>Fungi</taxon>
        <taxon>Dikarya</taxon>
        <taxon>Basidiomycota</taxon>
        <taxon>Agaricomycotina</taxon>
        <taxon>Agaricomycetes</taxon>
        <taxon>Polyporales</taxon>
        <taxon>Grifolaceae</taxon>
        <taxon>Grifola</taxon>
    </lineage>
</organism>
<sequence length="89" mass="10010">MIPHDLAYHIFNTVSLRLSTGCHLIPNCIKIQEISFSTPMTKLQHHTIRQEAFTHISSTPPVSRSASGFVQHHEALAFDTLHTIKGHVK</sequence>
<evidence type="ECO:0000313" key="2">
    <source>
        <dbReference type="Proteomes" id="UP000092993"/>
    </source>
</evidence>
<dbReference type="Proteomes" id="UP000092993">
    <property type="component" value="Unassembled WGS sequence"/>
</dbReference>
<proteinExistence type="predicted"/>